<dbReference type="InterPro" id="IPR012677">
    <property type="entry name" value="Nucleotide-bd_a/b_plait_sf"/>
</dbReference>
<evidence type="ECO:0000256" key="1">
    <source>
        <dbReference type="ARBA" id="ARBA00022884"/>
    </source>
</evidence>
<dbReference type="SUPFAM" id="SSF54928">
    <property type="entry name" value="RNA-binding domain, RBD"/>
    <property type="match status" value="1"/>
</dbReference>
<dbReference type="PANTHER" id="PTHR21245">
    <property type="entry name" value="HETEROGENEOUS NUCLEAR RIBONUCLEOPROTEIN"/>
    <property type="match status" value="1"/>
</dbReference>
<gene>
    <name evidence="4" type="ORF">CLODIP_2_CD01488</name>
</gene>
<dbReference type="GO" id="GO:0003723">
    <property type="term" value="F:RNA binding"/>
    <property type="evidence" value="ECO:0007669"/>
    <property type="project" value="UniProtKB-UniRule"/>
</dbReference>
<sequence>MVHENGQRRYGGPCPGWEDHPPPPAEAELYVSRIPPQLFEYVLVPLFESFGKLYEVRMMLDFDGSHRGFAYVKFCNPQDAQAAIPALDKYQIEGCSSRGGLRVSVSRNDCEVEVSNMRSIVQRECLEPVVKEHTEGVRAVRWTCATRAILEYDSHRAAAVARRKLLAILPDQCGRDVRVQLVRRDRPSNVEEFWARKRALMAEAEAAAGGVPPQQRSPWPLVPVASPSFGFQPLFWPPQM</sequence>
<proteinExistence type="predicted"/>
<dbReference type="PROSITE" id="PS50102">
    <property type="entry name" value="RRM"/>
    <property type="match status" value="1"/>
</dbReference>
<reference evidence="4 5" key="1">
    <citation type="submission" date="2020-04" db="EMBL/GenBank/DDBJ databases">
        <authorList>
            <person name="Alioto T."/>
            <person name="Alioto T."/>
            <person name="Gomez Garrido J."/>
        </authorList>
    </citation>
    <scope>NUCLEOTIDE SEQUENCE [LARGE SCALE GENOMIC DNA]</scope>
</reference>
<evidence type="ECO:0000259" key="3">
    <source>
        <dbReference type="PROSITE" id="PS50102"/>
    </source>
</evidence>
<accession>A0A8S1CA95</accession>
<dbReference type="EMBL" id="CADEPI010000024">
    <property type="protein sequence ID" value="CAB3366297.1"/>
    <property type="molecule type" value="Genomic_DNA"/>
</dbReference>
<dbReference type="Gene3D" id="3.30.70.330">
    <property type="match status" value="1"/>
</dbReference>
<evidence type="ECO:0000256" key="2">
    <source>
        <dbReference type="PROSITE-ProRule" id="PRU00176"/>
    </source>
</evidence>
<dbReference type="Proteomes" id="UP000494165">
    <property type="component" value="Unassembled WGS sequence"/>
</dbReference>
<comment type="caution">
    <text evidence="4">The sequence shown here is derived from an EMBL/GenBank/DDBJ whole genome shotgun (WGS) entry which is preliminary data.</text>
</comment>
<dbReference type="Pfam" id="PF00076">
    <property type="entry name" value="RRM_1"/>
    <property type="match status" value="1"/>
</dbReference>
<keyword evidence="5" id="KW-1185">Reference proteome</keyword>
<feature type="domain" description="RRM" evidence="3">
    <location>
        <begin position="27"/>
        <end position="108"/>
    </location>
</feature>
<keyword evidence="1 2" id="KW-0694">RNA-binding</keyword>
<dbReference type="InterPro" id="IPR000504">
    <property type="entry name" value="RRM_dom"/>
</dbReference>
<evidence type="ECO:0000313" key="5">
    <source>
        <dbReference type="Proteomes" id="UP000494165"/>
    </source>
</evidence>
<evidence type="ECO:0000313" key="4">
    <source>
        <dbReference type="EMBL" id="CAB3366297.1"/>
    </source>
</evidence>
<dbReference type="OrthoDB" id="3800936at2759"/>
<name>A0A8S1CA95_9INSE</name>
<protein>
    <recommendedName>
        <fullName evidence="3">RRM domain-containing protein</fullName>
    </recommendedName>
</protein>
<dbReference type="AlphaFoldDB" id="A0A8S1CA95"/>
<dbReference type="InterPro" id="IPR035979">
    <property type="entry name" value="RBD_domain_sf"/>
</dbReference>
<organism evidence="4 5">
    <name type="scientific">Cloeon dipterum</name>
    <dbReference type="NCBI Taxonomy" id="197152"/>
    <lineage>
        <taxon>Eukaryota</taxon>
        <taxon>Metazoa</taxon>
        <taxon>Ecdysozoa</taxon>
        <taxon>Arthropoda</taxon>
        <taxon>Hexapoda</taxon>
        <taxon>Insecta</taxon>
        <taxon>Pterygota</taxon>
        <taxon>Palaeoptera</taxon>
        <taxon>Ephemeroptera</taxon>
        <taxon>Pisciforma</taxon>
        <taxon>Baetidae</taxon>
        <taxon>Cloeon</taxon>
    </lineage>
</organism>
<dbReference type="SMART" id="SM00360">
    <property type="entry name" value="RRM"/>
    <property type="match status" value="1"/>
</dbReference>